<dbReference type="AlphaFoldDB" id="A0A6I6H6H2"/>
<dbReference type="SUPFAM" id="SSF53850">
    <property type="entry name" value="Periplasmic binding protein-like II"/>
    <property type="match status" value="1"/>
</dbReference>
<gene>
    <name evidence="4" type="ORF">GOQ09_13375</name>
</gene>
<evidence type="ECO:0000313" key="5">
    <source>
        <dbReference type="Proteomes" id="UP000425817"/>
    </source>
</evidence>
<dbReference type="Gene3D" id="3.40.190.10">
    <property type="entry name" value="Periplasmic binding protein-like II"/>
    <property type="match status" value="2"/>
</dbReference>
<dbReference type="PANTHER" id="PTHR30024:SF47">
    <property type="entry name" value="TAURINE-BINDING PERIPLASMIC PROTEIN"/>
    <property type="match status" value="1"/>
</dbReference>
<accession>A0A6I6H6H2</accession>
<evidence type="ECO:0000256" key="3">
    <source>
        <dbReference type="ARBA" id="ARBA00022729"/>
    </source>
</evidence>
<evidence type="ECO:0000256" key="1">
    <source>
        <dbReference type="ARBA" id="ARBA00004418"/>
    </source>
</evidence>
<reference evidence="4 5" key="1">
    <citation type="submission" date="2019-12" db="EMBL/GenBank/DDBJ databases">
        <title>Hybrid Genome Assemblies of two High G+C Isolates from Undergraduate Microbiology Courses.</title>
        <authorList>
            <person name="Ne Ville C.J."/>
            <person name="Enright D."/>
            <person name="Hernandez I."/>
            <person name="Dodsworth J."/>
            <person name="Orwin P.M."/>
        </authorList>
    </citation>
    <scope>NUCLEOTIDE SEQUENCE [LARGE SCALE GENOMIC DNA]</scope>
    <source>
        <strain evidence="4 5">CSUSB</strain>
    </source>
</reference>
<dbReference type="Pfam" id="PF13379">
    <property type="entry name" value="NMT1_2"/>
    <property type="match status" value="1"/>
</dbReference>
<evidence type="ECO:0008006" key="6">
    <source>
        <dbReference type="Google" id="ProtNLM"/>
    </source>
</evidence>
<dbReference type="GO" id="GO:0042597">
    <property type="term" value="C:periplasmic space"/>
    <property type="evidence" value="ECO:0007669"/>
    <property type="project" value="UniProtKB-SubCell"/>
</dbReference>
<evidence type="ECO:0000313" key="4">
    <source>
        <dbReference type="EMBL" id="QGW82512.1"/>
    </source>
</evidence>
<sequence length="348" mass="37690">MRAMSSFPTAGEARMRSHLQTFGGRTPTRPRALVLLALVLLALLLPGCSRQPESPLRIGTNVWIGSEPLYLARDLGHLPTKSVQLLEYPSASEVLRAFRNQAIDGMVISLDELFGLAAEGMSPRVILVVDVSHGADVVLGRPGMKSMTDLRGKRVAVESGALGAFVLSRALALNGMQASDVTVVQMESNEQPGAFERGQVDAAVTFDPYRAQMLKHGATTLFDSTRIPGEIVDLIAVRQSVLDKHPKAAQTLLAGWFRAVDYLQRDPADAGRRMGIRQQTTGEQYLAALRGLHIPSREENLRMIGGSSPELVPTGRRLMDLMLAARLLPAPLKIEDVLAPAPLESLPP</sequence>
<dbReference type="PANTHER" id="PTHR30024">
    <property type="entry name" value="ALIPHATIC SULFONATES-BINDING PROTEIN-RELATED"/>
    <property type="match status" value="1"/>
</dbReference>
<comment type="similarity">
    <text evidence="2">Belongs to the bacterial solute-binding protein SsuA/TauA family.</text>
</comment>
<name>A0A6I6H6H2_VARPD</name>
<protein>
    <recommendedName>
        <fullName evidence="6">Nitrate ABC transporter</fullName>
    </recommendedName>
</protein>
<keyword evidence="3" id="KW-0732">Signal</keyword>
<evidence type="ECO:0000256" key="2">
    <source>
        <dbReference type="ARBA" id="ARBA00010742"/>
    </source>
</evidence>
<dbReference type="EMBL" id="CP046622">
    <property type="protein sequence ID" value="QGW82512.1"/>
    <property type="molecule type" value="Genomic_DNA"/>
</dbReference>
<dbReference type="CDD" id="cd13563">
    <property type="entry name" value="PBP2_SsuA_like_6"/>
    <property type="match status" value="1"/>
</dbReference>
<organism evidence="4 5">
    <name type="scientific">Variovorax paradoxus</name>
    <dbReference type="NCBI Taxonomy" id="34073"/>
    <lineage>
        <taxon>Bacteria</taxon>
        <taxon>Pseudomonadati</taxon>
        <taxon>Pseudomonadota</taxon>
        <taxon>Betaproteobacteria</taxon>
        <taxon>Burkholderiales</taxon>
        <taxon>Comamonadaceae</taxon>
        <taxon>Variovorax</taxon>
    </lineage>
</organism>
<comment type="subcellular location">
    <subcellularLocation>
        <location evidence="1">Periplasm</location>
    </subcellularLocation>
</comment>
<proteinExistence type="inferred from homology"/>
<dbReference type="Proteomes" id="UP000425817">
    <property type="component" value="Chromosome"/>
</dbReference>